<gene>
    <name evidence="3" type="ORF">RGI145_09410</name>
</gene>
<dbReference type="KEGG" id="rgi:RGI145_09410"/>
<sequence>MKSMDALVLSLDDILDSEPTDGAAAPGTALPDAADAITEPPRNPEWLRFEVDLRRGLIAVKRQVMGIIAAGEQPKKITVAWVLREAGRGRSQFYAKHAAFEVRILRAQRAAERVVALRAKKAQRQPGKTELAQENRRLKVKIQELEAREISKLAAIAFERAFPRDLVILNAENAALRAQVSRLEEELASLRSYLRTYDRHQGRSVTRVGRLHEVPLLGSDTPTEG</sequence>
<evidence type="ECO:0000256" key="1">
    <source>
        <dbReference type="SAM" id="Coils"/>
    </source>
</evidence>
<proteinExistence type="predicted"/>
<accession>A0A1L7AER4</accession>
<dbReference type="STRING" id="257708.RGI145_09410"/>
<feature type="region of interest" description="Disordered" evidence="2">
    <location>
        <begin position="18"/>
        <end position="41"/>
    </location>
</feature>
<name>A0A1L7AER4_9PROT</name>
<keyword evidence="1" id="KW-0175">Coiled coil</keyword>
<feature type="coiled-coil region" evidence="1">
    <location>
        <begin position="128"/>
        <end position="193"/>
    </location>
</feature>
<dbReference type="GeneID" id="99634092"/>
<protein>
    <submittedName>
        <fullName evidence="3">Uncharacterized protein</fullName>
    </submittedName>
</protein>
<feature type="compositionally biased region" description="Low complexity" evidence="2">
    <location>
        <begin position="20"/>
        <end position="36"/>
    </location>
</feature>
<reference evidence="3 4" key="1">
    <citation type="submission" date="2016-05" db="EMBL/GenBank/DDBJ databases">
        <title>Complete Genome and Methylome Analysis of Psychrotrophic Bacterial Isolates from Antarctic Lake Untersee.</title>
        <authorList>
            <person name="Fomenkov A."/>
            <person name="Akimov V.N."/>
            <person name="Vasilyeva L.V."/>
            <person name="Andersen D."/>
            <person name="Vincze T."/>
            <person name="Roberts R.J."/>
        </authorList>
    </citation>
    <scope>NUCLEOTIDE SEQUENCE [LARGE SCALE GENOMIC DNA]</scope>
    <source>
        <strain evidence="3 4">U14-5</strain>
    </source>
</reference>
<evidence type="ECO:0000256" key="2">
    <source>
        <dbReference type="SAM" id="MobiDB-lite"/>
    </source>
</evidence>
<dbReference type="EMBL" id="CP015583">
    <property type="protein sequence ID" value="APT57287.1"/>
    <property type="molecule type" value="Genomic_DNA"/>
</dbReference>
<dbReference type="RefSeq" id="WP_019460613.1">
    <property type="nucleotide sequence ID" value="NZ_CP015583.1"/>
</dbReference>
<evidence type="ECO:0000313" key="4">
    <source>
        <dbReference type="Proteomes" id="UP000185494"/>
    </source>
</evidence>
<dbReference type="Proteomes" id="UP000185494">
    <property type="component" value="Chromosome 1"/>
</dbReference>
<dbReference type="AlphaFoldDB" id="A0A1L7AER4"/>
<evidence type="ECO:0000313" key="3">
    <source>
        <dbReference type="EMBL" id="APT57287.1"/>
    </source>
</evidence>
<organism evidence="3 4">
    <name type="scientific">Roseomonas gilardii</name>
    <dbReference type="NCBI Taxonomy" id="257708"/>
    <lineage>
        <taxon>Bacteria</taxon>
        <taxon>Pseudomonadati</taxon>
        <taxon>Pseudomonadota</taxon>
        <taxon>Alphaproteobacteria</taxon>
        <taxon>Acetobacterales</taxon>
        <taxon>Roseomonadaceae</taxon>
        <taxon>Roseomonas</taxon>
    </lineage>
</organism>